<dbReference type="PANTHER" id="PTHR42678">
    <property type="entry name" value="AMIDASE"/>
    <property type="match status" value="1"/>
</dbReference>
<reference evidence="3 4" key="1">
    <citation type="journal article" date="2014" name="Nat. Commun.">
        <title>Klebsormidium flaccidum genome reveals primary factors for plant terrestrial adaptation.</title>
        <authorList>
            <person name="Hori K."/>
            <person name="Maruyama F."/>
            <person name="Fujisawa T."/>
            <person name="Togashi T."/>
            <person name="Yamamoto N."/>
            <person name="Seo M."/>
            <person name="Sato S."/>
            <person name="Yamada T."/>
            <person name="Mori H."/>
            <person name="Tajima N."/>
            <person name="Moriyama T."/>
            <person name="Ikeuchi M."/>
            <person name="Watanabe M."/>
            <person name="Wada H."/>
            <person name="Kobayashi K."/>
            <person name="Saito M."/>
            <person name="Masuda T."/>
            <person name="Sasaki-Sekimoto Y."/>
            <person name="Mashiguchi K."/>
            <person name="Awai K."/>
            <person name="Shimojima M."/>
            <person name="Masuda S."/>
            <person name="Iwai M."/>
            <person name="Nobusawa T."/>
            <person name="Narise T."/>
            <person name="Kondo S."/>
            <person name="Saito H."/>
            <person name="Sato R."/>
            <person name="Murakawa M."/>
            <person name="Ihara Y."/>
            <person name="Oshima-Yamada Y."/>
            <person name="Ohtaka K."/>
            <person name="Satoh M."/>
            <person name="Sonobe K."/>
            <person name="Ishii M."/>
            <person name="Ohtani R."/>
            <person name="Kanamori-Sato M."/>
            <person name="Honoki R."/>
            <person name="Miyazaki D."/>
            <person name="Mochizuki H."/>
            <person name="Umetsu J."/>
            <person name="Higashi K."/>
            <person name="Shibata D."/>
            <person name="Kamiya Y."/>
            <person name="Sato N."/>
            <person name="Nakamura Y."/>
            <person name="Tabata S."/>
            <person name="Ida S."/>
            <person name="Kurokawa K."/>
            <person name="Ohta H."/>
        </authorList>
    </citation>
    <scope>NUCLEOTIDE SEQUENCE [LARGE SCALE GENOMIC DNA]</scope>
    <source>
        <strain evidence="3 4">NIES-2285</strain>
    </source>
</reference>
<feature type="chain" id="PRO_5013163727" description="Amidase domain-containing protein" evidence="1">
    <location>
        <begin position="20"/>
        <end position="679"/>
    </location>
</feature>
<gene>
    <name evidence="3" type="ORF">KFL_003770080</name>
</gene>
<keyword evidence="1" id="KW-0732">Signal</keyword>
<evidence type="ECO:0000313" key="4">
    <source>
        <dbReference type="Proteomes" id="UP000054558"/>
    </source>
</evidence>
<dbReference type="SUPFAM" id="SSF75304">
    <property type="entry name" value="Amidase signature (AS) enzymes"/>
    <property type="match status" value="1"/>
</dbReference>
<dbReference type="InterPro" id="IPR023631">
    <property type="entry name" value="Amidase_dom"/>
</dbReference>
<organism evidence="3 4">
    <name type="scientific">Klebsormidium nitens</name>
    <name type="common">Green alga</name>
    <name type="synonym">Ulothrix nitens</name>
    <dbReference type="NCBI Taxonomy" id="105231"/>
    <lineage>
        <taxon>Eukaryota</taxon>
        <taxon>Viridiplantae</taxon>
        <taxon>Streptophyta</taxon>
        <taxon>Klebsormidiophyceae</taxon>
        <taxon>Klebsormidiales</taxon>
        <taxon>Klebsormidiaceae</taxon>
        <taxon>Klebsormidium</taxon>
    </lineage>
</organism>
<feature type="domain" description="Amidase" evidence="2">
    <location>
        <begin position="161"/>
        <end position="256"/>
    </location>
</feature>
<dbReference type="Pfam" id="PF01425">
    <property type="entry name" value="Amidase"/>
    <property type="match status" value="2"/>
</dbReference>
<dbReference type="EMBL" id="DF237326">
    <property type="protein sequence ID" value="GAQ87788.1"/>
    <property type="molecule type" value="Genomic_DNA"/>
</dbReference>
<dbReference type="OrthoDB" id="566138at2759"/>
<name>A0A1Y1II16_KLENI</name>
<feature type="signal peptide" evidence="1">
    <location>
        <begin position="1"/>
        <end position="19"/>
    </location>
</feature>
<evidence type="ECO:0000256" key="1">
    <source>
        <dbReference type="SAM" id="SignalP"/>
    </source>
</evidence>
<dbReference type="Gene3D" id="3.90.1300.10">
    <property type="entry name" value="Amidase signature (AS) domain"/>
    <property type="match status" value="1"/>
</dbReference>
<dbReference type="OMA" id="INPHARD"/>
<evidence type="ECO:0000313" key="3">
    <source>
        <dbReference type="EMBL" id="GAQ87788.1"/>
    </source>
</evidence>
<keyword evidence="4" id="KW-1185">Reference proteome</keyword>
<dbReference type="PANTHER" id="PTHR42678:SF34">
    <property type="entry name" value="OS04G0183300 PROTEIN"/>
    <property type="match status" value="1"/>
</dbReference>
<evidence type="ECO:0000259" key="2">
    <source>
        <dbReference type="Pfam" id="PF01425"/>
    </source>
</evidence>
<dbReference type="STRING" id="105231.A0A1Y1II16"/>
<dbReference type="InterPro" id="IPR036928">
    <property type="entry name" value="AS_sf"/>
</dbReference>
<feature type="domain" description="Amidase" evidence="2">
    <location>
        <begin position="308"/>
        <end position="463"/>
    </location>
</feature>
<dbReference type="AlphaFoldDB" id="A0A1Y1II16"/>
<sequence>MFTIAGLAALLLQSPAVLAVPLSQQLLGATQPTARRVLAVPASTDGTAPIGIPAPASGSCTSGMYPTTCTIPGTATPYCCPAGYSCYPGSGYACYKQSPDGSFPGQPTNFGCGDILEITIDQIQAKFAEGTLTSRALVECYLKRIADYDNPTTFTGQVPYAVNSVLEIDPEVLSLAEEKDVERAACMPNCSLSKLHGIPIGLKDNICSDGLNCTAGSWNLLGSHHAQAPIVDGLLAAGGIIMAKLGLSEWAFFRSSNGVSGWSGRGGQVFSPYVRYAPLNISTNSVPYTPDIPSAVPLNQSFTNINNPNIVSGSSGGSAVAAATSMIAVTVGSETGGSVLSPARVNGVVGFRPTIGVMSRNGIVPLSVTQDTAGPMCRTVADCLYMFDAMAFDDPAEPVHSGSTPWLPPYTRPADGYLPYLNSNGLQGKKIAIYPLPATTTGPAVAAYQQLPDMLRSRGATVDVLPSNFTFLTLGGSVLSGDFKVDMNNFLSQLTWEPGYTPLKTLGDLIAYNKANYELEFQGGLCCRGDPAYALYYQQSWEASQLTGDKRDPAYVGAKMNSSMIAASISDWFKSNGYDAVAANGNLIGTWARVGYVPKTRPKSALNLLSYPLNLDEYLFPGISLPCPLGVNAVGTPQGLNFHGYPYNEGDIFAMAYDVEQNLCPGGRPQPTYCDGQSC</sequence>
<protein>
    <recommendedName>
        <fullName evidence="2">Amidase domain-containing protein</fullName>
    </recommendedName>
</protein>
<dbReference type="Proteomes" id="UP000054558">
    <property type="component" value="Unassembled WGS sequence"/>
</dbReference>
<proteinExistence type="predicted"/>
<accession>A0A1Y1II16</accession>